<gene>
    <name evidence="2" type="ORF">B0F90DRAFT_1672547</name>
</gene>
<protein>
    <recommendedName>
        <fullName evidence="1">F-box domain-containing protein</fullName>
    </recommendedName>
</protein>
<sequence length="372" mass="41176">MMKSLKTIEAIILSNPDDSNLTLTEARSESITQDGFLEENVVGKESVEKNYYRNRNVKTGLSLSVPVLDCTELTNANANATTNAFRPVNRLPPEILFEVFNLVGSGSAILPIDQVCQKWRDVALYSPTLWSVIGERARWVPLFLERSQSCPLQIRGVVTDHDDREFLDCLPYLKAAMDRIVSFEAEFRARIDNPFECLTDVAPALERLCIIIPPHSAMSTPQTLSALFAGGMPSLRELMLEGCLPWPNCLSTSFLNHNHNHTHTLTSLSLINTSDLGSCDGLLSCLRSSPNLEVLTLLNAIPKEPSSPPDPSSDLPIRLGRLREFYVHSVSVGIYDIKDFLSVFHSQDHSREGCTYLFSAGGVVNSACSHPN</sequence>
<dbReference type="InterPro" id="IPR036047">
    <property type="entry name" value="F-box-like_dom_sf"/>
</dbReference>
<dbReference type="InterPro" id="IPR001810">
    <property type="entry name" value="F-box_dom"/>
</dbReference>
<dbReference type="SUPFAM" id="SSF52047">
    <property type="entry name" value="RNI-like"/>
    <property type="match status" value="1"/>
</dbReference>
<proteinExistence type="predicted"/>
<evidence type="ECO:0000313" key="2">
    <source>
        <dbReference type="EMBL" id="KAI0289246.1"/>
    </source>
</evidence>
<dbReference type="Gene3D" id="3.80.10.10">
    <property type="entry name" value="Ribonuclease Inhibitor"/>
    <property type="match status" value="1"/>
</dbReference>
<evidence type="ECO:0000313" key="3">
    <source>
        <dbReference type="Proteomes" id="UP001203297"/>
    </source>
</evidence>
<keyword evidence="3" id="KW-1185">Reference proteome</keyword>
<dbReference type="AlphaFoldDB" id="A0AAD4LT05"/>
<feature type="domain" description="F-box" evidence="1">
    <location>
        <begin position="85"/>
        <end position="133"/>
    </location>
</feature>
<dbReference type="Proteomes" id="UP001203297">
    <property type="component" value="Unassembled WGS sequence"/>
</dbReference>
<organism evidence="2 3">
    <name type="scientific">Multifurca ochricompacta</name>
    <dbReference type="NCBI Taxonomy" id="376703"/>
    <lineage>
        <taxon>Eukaryota</taxon>
        <taxon>Fungi</taxon>
        <taxon>Dikarya</taxon>
        <taxon>Basidiomycota</taxon>
        <taxon>Agaricomycotina</taxon>
        <taxon>Agaricomycetes</taxon>
        <taxon>Russulales</taxon>
        <taxon>Russulaceae</taxon>
        <taxon>Multifurca</taxon>
    </lineage>
</organism>
<evidence type="ECO:0000259" key="1">
    <source>
        <dbReference type="PROSITE" id="PS50181"/>
    </source>
</evidence>
<comment type="caution">
    <text evidence="2">The sequence shown here is derived from an EMBL/GenBank/DDBJ whole genome shotgun (WGS) entry which is preliminary data.</text>
</comment>
<accession>A0AAD4LT05</accession>
<reference evidence="2" key="1">
    <citation type="journal article" date="2022" name="New Phytol.">
        <title>Evolutionary transition to the ectomycorrhizal habit in the genomes of a hyperdiverse lineage of mushroom-forming fungi.</title>
        <authorList>
            <person name="Looney B."/>
            <person name="Miyauchi S."/>
            <person name="Morin E."/>
            <person name="Drula E."/>
            <person name="Courty P.E."/>
            <person name="Kohler A."/>
            <person name="Kuo A."/>
            <person name="LaButti K."/>
            <person name="Pangilinan J."/>
            <person name="Lipzen A."/>
            <person name="Riley R."/>
            <person name="Andreopoulos W."/>
            <person name="He G."/>
            <person name="Johnson J."/>
            <person name="Nolan M."/>
            <person name="Tritt A."/>
            <person name="Barry K.W."/>
            <person name="Grigoriev I.V."/>
            <person name="Nagy L.G."/>
            <person name="Hibbett D."/>
            <person name="Henrissat B."/>
            <person name="Matheny P.B."/>
            <person name="Labbe J."/>
            <person name="Martin F.M."/>
        </authorList>
    </citation>
    <scope>NUCLEOTIDE SEQUENCE</scope>
    <source>
        <strain evidence="2">BPL690</strain>
    </source>
</reference>
<dbReference type="Gene3D" id="1.20.1280.50">
    <property type="match status" value="1"/>
</dbReference>
<dbReference type="EMBL" id="WTXG01000349">
    <property type="protein sequence ID" value="KAI0289246.1"/>
    <property type="molecule type" value="Genomic_DNA"/>
</dbReference>
<dbReference type="Pfam" id="PF12937">
    <property type="entry name" value="F-box-like"/>
    <property type="match status" value="1"/>
</dbReference>
<dbReference type="PROSITE" id="PS50181">
    <property type="entry name" value="FBOX"/>
    <property type="match status" value="1"/>
</dbReference>
<name>A0AAD4LT05_9AGAM</name>
<dbReference type="SUPFAM" id="SSF81383">
    <property type="entry name" value="F-box domain"/>
    <property type="match status" value="1"/>
</dbReference>
<dbReference type="InterPro" id="IPR032675">
    <property type="entry name" value="LRR_dom_sf"/>
</dbReference>